<accession>A0A2M4B1L5</accession>
<organism evidence="3">
    <name type="scientific">Anopheles triannulatus</name>
    <dbReference type="NCBI Taxonomy" id="58253"/>
    <lineage>
        <taxon>Eukaryota</taxon>
        <taxon>Metazoa</taxon>
        <taxon>Ecdysozoa</taxon>
        <taxon>Arthropoda</taxon>
        <taxon>Hexapoda</taxon>
        <taxon>Insecta</taxon>
        <taxon>Pterygota</taxon>
        <taxon>Neoptera</taxon>
        <taxon>Endopterygota</taxon>
        <taxon>Diptera</taxon>
        <taxon>Nematocera</taxon>
        <taxon>Culicoidea</taxon>
        <taxon>Culicidae</taxon>
        <taxon>Anophelinae</taxon>
        <taxon>Anopheles</taxon>
    </lineage>
</organism>
<feature type="region of interest" description="Disordered" evidence="1">
    <location>
        <begin position="56"/>
        <end position="82"/>
    </location>
</feature>
<evidence type="ECO:0000256" key="1">
    <source>
        <dbReference type="SAM" id="MobiDB-lite"/>
    </source>
</evidence>
<proteinExistence type="predicted"/>
<keyword evidence="2" id="KW-0732">Signal</keyword>
<dbReference type="EMBL" id="GGFK01013387">
    <property type="protein sequence ID" value="MBW46708.1"/>
    <property type="molecule type" value="Transcribed_RNA"/>
</dbReference>
<feature type="signal peptide" evidence="2">
    <location>
        <begin position="1"/>
        <end position="19"/>
    </location>
</feature>
<reference evidence="3" key="1">
    <citation type="submission" date="2018-01" db="EMBL/GenBank/DDBJ databases">
        <title>An insight into the sialome of Amazonian anophelines.</title>
        <authorList>
            <person name="Ribeiro J.M."/>
            <person name="Scarpassa V."/>
            <person name="Calvo E."/>
        </authorList>
    </citation>
    <scope>NUCLEOTIDE SEQUENCE</scope>
    <source>
        <tissue evidence="3">Salivary glands</tissue>
    </source>
</reference>
<evidence type="ECO:0000256" key="2">
    <source>
        <dbReference type="SAM" id="SignalP"/>
    </source>
</evidence>
<protein>
    <submittedName>
        <fullName evidence="3">Putative secreted protein</fullName>
    </submittedName>
</protein>
<sequence length="82" mass="9099">MPPTVCVCVCVCVWSVIMACTRVPPPTAGRWWVGDEGTNRYMKKVRVRANEFDKHTGTTVGRRCSPACVTDTRHPPPGSPRQ</sequence>
<name>A0A2M4B1L5_9DIPT</name>
<feature type="chain" id="PRO_5014928137" evidence="2">
    <location>
        <begin position="20"/>
        <end position="82"/>
    </location>
</feature>
<evidence type="ECO:0000313" key="3">
    <source>
        <dbReference type="EMBL" id="MBW46708.1"/>
    </source>
</evidence>
<dbReference type="AlphaFoldDB" id="A0A2M4B1L5"/>